<comment type="similarity">
    <text evidence="3">Belongs to the class-III pyridoxal-phosphate-dependent aminotransferase family.</text>
</comment>
<dbReference type="InterPro" id="IPR015422">
    <property type="entry name" value="PyrdxlP-dep_Trfase_small"/>
</dbReference>
<reference evidence="4 5" key="1">
    <citation type="submission" date="2023-07" db="EMBL/GenBank/DDBJ databases">
        <title>Genomic Encyclopedia of Type Strains, Phase IV (KMG-IV): sequencing the most valuable type-strain genomes for metagenomic binning, comparative biology and taxonomic classification.</title>
        <authorList>
            <person name="Goeker M."/>
        </authorList>
    </citation>
    <scope>NUCLEOTIDE SEQUENCE [LARGE SCALE GENOMIC DNA]</scope>
    <source>
        <strain evidence="4 5">B1-1</strain>
    </source>
</reference>
<dbReference type="InterPro" id="IPR015421">
    <property type="entry name" value="PyrdxlP-dep_Trfase_major"/>
</dbReference>
<evidence type="ECO:0000256" key="3">
    <source>
        <dbReference type="RuleBase" id="RU003560"/>
    </source>
</evidence>
<keyword evidence="5" id="KW-1185">Reference proteome</keyword>
<dbReference type="Gene3D" id="3.90.1150.10">
    <property type="entry name" value="Aspartate Aminotransferase, domain 1"/>
    <property type="match status" value="1"/>
</dbReference>
<comment type="caution">
    <text evidence="4">The sequence shown here is derived from an EMBL/GenBank/DDBJ whole genome shotgun (WGS) entry which is preliminary data.</text>
</comment>
<dbReference type="InterPro" id="IPR005814">
    <property type="entry name" value="Aminotrans_3"/>
</dbReference>
<dbReference type="PANTHER" id="PTHR43713">
    <property type="entry name" value="GLUTAMATE-1-SEMIALDEHYDE 2,1-AMINOMUTASE"/>
    <property type="match status" value="1"/>
</dbReference>
<proteinExistence type="inferred from homology"/>
<protein>
    <submittedName>
        <fullName evidence="4">Glutamate-1-semialdehyde 2,1-aminomutase</fullName>
        <ecNumber evidence="4">5.4.3.8</ecNumber>
    </submittedName>
</protein>
<accession>A0ABU0M490</accession>
<dbReference type="Proteomes" id="UP001223743">
    <property type="component" value="Unassembled WGS sequence"/>
</dbReference>
<evidence type="ECO:0000256" key="1">
    <source>
        <dbReference type="ARBA" id="ARBA00001933"/>
    </source>
</evidence>
<comment type="cofactor">
    <cofactor evidence="1">
        <name>pyridoxal 5'-phosphate</name>
        <dbReference type="ChEBI" id="CHEBI:597326"/>
    </cofactor>
</comment>
<dbReference type="InterPro" id="IPR015424">
    <property type="entry name" value="PyrdxlP-dep_Trfase"/>
</dbReference>
<dbReference type="GO" id="GO:0042286">
    <property type="term" value="F:glutamate-1-semialdehyde 2,1-aminomutase activity"/>
    <property type="evidence" value="ECO:0007669"/>
    <property type="project" value="UniProtKB-EC"/>
</dbReference>
<sequence length="456" mass="48084">MRDDLHARAEALVERETAAFVAAHPVSEALAAIARQNYPGGVPMHWMLDWETPVPLSIVSASGATVEDADGLSYADFCLGDSGALFGHSPPAVARAIADQAKRGLTAMLPGPDTALVGQQLARLFGLPFWQTTATASDANRAVIRWARAITGRRKLLVFDGCYHGQVDETFATLEDGRVVPSRGLIGPIPSASDDTLLVPFNDLADVEAALAGNDVALLLTEPALTNTGMVLPQPGFLEGLLRVARAKGTLVAFDETHTISTGRGGHTGSLRLSPDFFVLGKPIAGGLPAAVYGFSAAIEAAMRRVQAARPDGYSGIGTTLSGNLLTMAAMRACLTEVMTDISYLHMTSLAAALADGLDAAIATRALPWCVIRLGARVELVFRETPPSNGAEAREALDPLMERALHLYLLNRGVIVTPFHNMMLVSPATSGLDVERLVTLMGEAFDILTGRAGGMP</sequence>
<keyword evidence="2 3" id="KW-0663">Pyridoxal phosphate</keyword>
<dbReference type="EC" id="5.4.3.8" evidence="4"/>
<gene>
    <name evidence="4" type="ORF">QO015_001268</name>
</gene>
<organism evidence="4 5">
    <name type="scientific">Kaistia geumhonensis</name>
    <dbReference type="NCBI Taxonomy" id="410839"/>
    <lineage>
        <taxon>Bacteria</taxon>
        <taxon>Pseudomonadati</taxon>
        <taxon>Pseudomonadota</taxon>
        <taxon>Alphaproteobacteria</taxon>
        <taxon>Hyphomicrobiales</taxon>
        <taxon>Kaistiaceae</taxon>
        <taxon>Kaistia</taxon>
    </lineage>
</organism>
<dbReference type="Pfam" id="PF00202">
    <property type="entry name" value="Aminotran_3"/>
    <property type="match status" value="1"/>
</dbReference>
<evidence type="ECO:0000313" key="5">
    <source>
        <dbReference type="Proteomes" id="UP001223743"/>
    </source>
</evidence>
<dbReference type="PANTHER" id="PTHR43713:SF3">
    <property type="entry name" value="GLUTAMATE-1-SEMIALDEHYDE 2,1-AMINOMUTASE 1, CHLOROPLASTIC-RELATED"/>
    <property type="match status" value="1"/>
</dbReference>
<evidence type="ECO:0000313" key="4">
    <source>
        <dbReference type="EMBL" id="MDQ0515655.1"/>
    </source>
</evidence>
<name>A0ABU0M490_9HYPH</name>
<evidence type="ECO:0000256" key="2">
    <source>
        <dbReference type="ARBA" id="ARBA00022898"/>
    </source>
</evidence>
<dbReference type="NCBIfam" id="NF005453">
    <property type="entry name" value="PRK07046.1"/>
    <property type="match status" value="1"/>
</dbReference>
<dbReference type="EMBL" id="JAUSWJ010000001">
    <property type="protein sequence ID" value="MDQ0515655.1"/>
    <property type="molecule type" value="Genomic_DNA"/>
</dbReference>
<dbReference type="Gene3D" id="3.40.640.10">
    <property type="entry name" value="Type I PLP-dependent aspartate aminotransferase-like (Major domain)"/>
    <property type="match status" value="1"/>
</dbReference>
<dbReference type="SUPFAM" id="SSF53383">
    <property type="entry name" value="PLP-dependent transferases"/>
    <property type="match status" value="1"/>
</dbReference>
<keyword evidence="4" id="KW-0413">Isomerase</keyword>